<dbReference type="InterPro" id="IPR029055">
    <property type="entry name" value="Ntn_hydrolases_N"/>
</dbReference>
<protein>
    <submittedName>
        <fullName evidence="1">Proteasome 20S subunit beta 9</fullName>
    </submittedName>
</protein>
<reference evidence="1" key="1">
    <citation type="submission" date="2025-08" db="UniProtKB">
        <authorList>
            <consortium name="Ensembl"/>
        </authorList>
    </citation>
    <scope>IDENTIFICATION</scope>
</reference>
<dbReference type="Proteomes" id="UP000694398">
    <property type="component" value="Unassembled WGS sequence"/>
</dbReference>
<dbReference type="SUPFAM" id="SSF56235">
    <property type="entry name" value="N-terminal nucleophile aminohydrolases (Ntn hydrolases)"/>
    <property type="match status" value="1"/>
</dbReference>
<dbReference type="GeneTree" id="ENSGT00940000159897"/>
<sequence>EAPLVLAAANVVKNITYKYREELLAHLIIAGWDQREGGQLSLWPW</sequence>
<reference evidence="1" key="2">
    <citation type="submission" date="2025-09" db="UniProtKB">
        <authorList>
            <consortium name="Ensembl"/>
        </authorList>
    </citation>
    <scope>IDENTIFICATION</scope>
</reference>
<evidence type="ECO:0000313" key="2">
    <source>
        <dbReference type="Proteomes" id="UP000694398"/>
    </source>
</evidence>
<name>A0A8C2V872_CHILA</name>
<dbReference type="Gene3D" id="3.60.20.10">
    <property type="entry name" value="Glutamine Phosphoribosylpyrophosphate, subunit 1, domain 1"/>
    <property type="match status" value="1"/>
</dbReference>
<accession>A0A8C2V872</accession>
<dbReference type="Ensembl" id="ENSCLAT00000011623.1">
    <property type="protein sequence ID" value="ENSCLAP00000011486.1"/>
    <property type="gene ID" value="ENSCLAG00000007918.1"/>
</dbReference>
<dbReference type="AlphaFoldDB" id="A0A8C2V872"/>
<proteinExistence type="predicted"/>
<evidence type="ECO:0000313" key="1">
    <source>
        <dbReference type="Ensembl" id="ENSCLAP00000011486.1"/>
    </source>
</evidence>
<organism evidence="1 2">
    <name type="scientific">Chinchilla lanigera</name>
    <name type="common">Long-tailed chinchilla</name>
    <name type="synonym">Chinchilla villidera</name>
    <dbReference type="NCBI Taxonomy" id="34839"/>
    <lineage>
        <taxon>Eukaryota</taxon>
        <taxon>Metazoa</taxon>
        <taxon>Chordata</taxon>
        <taxon>Craniata</taxon>
        <taxon>Vertebrata</taxon>
        <taxon>Euteleostomi</taxon>
        <taxon>Mammalia</taxon>
        <taxon>Eutheria</taxon>
        <taxon>Euarchontoglires</taxon>
        <taxon>Glires</taxon>
        <taxon>Rodentia</taxon>
        <taxon>Hystricomorpha</taxon>
        <taxon>Chinchillidae</taxon>
        <taxon>Chinchilla</taxon>
    </lineage>
</organism>
<gene>
    <name evidence="1" type="primary">PSMB9</name>
</gene>
<keyword evidence="2" id="KW-1185">Reference proteome</keyword>